<sequence length="213" mass="24398">MPRKKTVVTEKIQRRTPGGKIISETVTKTVYFDNLILDVATTPIRQPTPRCSPRCHHEPEDSDMATEIVEFRRIGDDARYFDNWQTAVVREAKLIRCDSETNVQASNDLSCLYSRINQLRIRNGVPNLKVDDDLAREARSWAFKIGPKGQIRSTPAFPNNIWVGTDISPKIVDDWNQEMKLWTRHYFECIGLKSVGIGKFKNGNKIIVVAFYA</sequence>
<evidence type="ECO:0000313" key="1">
    <source>
        <dbReference type="Proteomes" id="UP000887576"/>
    </source>
</evidence>
<protein>
    <submittedName>
        <fullName evidence="2">SCP domain-containing protein</fullName>
    </submittedName>
</protein>
<dbReference type="WBParaSite" id="JU765_v2.g2694.t2">
    <property type="protein sequence ID" value="JU765_v2.g2694.t2"/>
    <property type="gene ID" value="JU765_v2.g2694"/>
</dbReference>
<dbReference type="Proteomes" id="UP000887576">
    <property type="component" value="Unplaced"/>
</dbReference>
<proteinExistence type="predicted"/>
<name>A0AC34R235_9BILA</name>
<evidence type="ECO:0000313" key="2">
    <source>
        <dbReference type="WBParaSite" id="JU765_v2.g2694.t2"/>
    </source>
</evidence>
<reference evidence="2" key="1">
    <citation type="submission" date="2022-11" db="UniProtKB">
        <authorList>
            <consortium name="WormBaseParasite"/>
        </authorList>
    </citation>
    <scope>IDENTIFICATION</scope>
</reference>
<organism evidence="1 2">
    <name type="scientific">Panagrolaimus sp. JU765</name>
    <dbReference type="NCBI Taxonomy" id="591449"/>
    <lineage>
        <taxon>Eukaryota</taxon>
        <taxon>Metazoa</taxon>
        <taxon>Ecdysozoa</taxon>
        <taxon>Nematoda</taxon>
        <taxon>Chromadorea</taxon>
        <taxon>Rhabditida</taxon>
        <taxon>Tylenchina</taxon>
        <taxon>Panagrolaimomorpha</taxon>
        <taxon>Panagrolaimoidea</taxon>
        <taxon>Panagrolaimidae</taxon>
        <taxon>Panagrolaimus</taxon>
    </lineage>
</organism>
<accession>A0AC34R235</accession>